<reference evidence="2" key="1">
    <citation type="submission" date="2022-11" db="UniProtKB">
        <authorList>
            <consortium name="WormBaseParasite"/>
        </authorList>
    </citation>
    <scope>IDENTIFICATION</scope>
</reference>
<keyword evidence="1" id="KW-1185">Reference proteome</keyword>
<evidence type="ECO:0000313" key="1">
    <source>
        <dbReference type="Proteomes" id="UP000887564"/>
    </source>
</evidence>
<name>A0A914RW26_PAREQ</name>
<dbReference type="Proteomes" id="UP000887564">
    <property type="component" value="Unplaced"/>
</dbReference>
<protein>
    <submittedName>
        <fullName evidence="2">Uncharacterized protein</fullName>
    </submittedName>
</protein>
<sequence>MNATHHKKRAVDYAAGHKPPTNSALYDRCFVALNHPSCDGRMKVDESKDALSDTSLLIFDIVLVQLGLSLFEEANSALMWMMADPPWLAISG</sequence>
<proteinExistence type="predicted"/>
<dbReference type="AlphaFoldDB" id="A0A914RW26"/>
<dbReference type="WBParaSite" id="PEQ_0000905901-mRNA-1">
    <property type="protein sequence ID" value="PEQ_0000905901-mRNA-1"/>
    <property type="gene ID" value="PEQ_0000905901"/>
</dbReference>
<organism evidence="1 2">
    <name type="scientific">Parascaris equorum</name>
    <name type="common">Equine roundworm</name>
    <dbReference type="NCBI Taxonomy" id="6256"/>
    <lineage>
        <taxon>Eukaryota</taxon>
        <taxon>Metazoa</taxon>
        <taxon>Ecdysozoa</taxon>
        <taxon>Nematoda</taxon>
        <taxon>Chromadorea</taxon>
        <taxon>Rhabditida</taxon>
        <taxon>Spirurina</taxon>
        <taxon>Ascaridomorpha</taxon>
        <taxon>Ascaridoidea</taxon>
        <taxon>Ascarididae</taxon>
        <taxon>Parascaris</taxon>
    </lineage>
</organism>
<accession>A0A914RW26</accession>
<evidence type="ECO:0000313" key="2">
    <source>
        <dbReference type="WBParaSite" id="PEQ_0000905901-mRNA-1"/>
    </source>
</evidence>